<comment type="caution">
    <text evidence="1">The sequence shown here is derived from an EMBL/GenBank/DDBJ whole genome shotgun (WGS) entry which is preliminary data.</text>
</comment>
<evidence type="ECO:0000313" key="1">
    <source>
        <dbReference type="EMBL" id="ERN53055.1"/>
    </source>
</evidence>
<evidence type="ECO:0008006" key="3">
    <source>
        <dbReference type="Google" id="ProtNLM"/>
    </source>
</evidence>
<keyword evidence="2" id="KW-1185">Reference proteome</keyword>
<name>U6SQ75_9BACI</name>
<organism evidence="1 2">
    <name type="scientific">Alkalihalophilus marmarensis DSM 21297</name>
    <dbReference type="NCBI Taxonomy" id="1188261"/>
    <lineage>
        <taxon>Bacteria</taxon>
        <taxon>Bacillati</taxon>
        <taxon>Bacillota</taxon>
        <taxon>Bacilli</taxon>
        <taxon>Bacillales</taxon>
        <taxon>Bacillaceae</taxon>
        <taxon>Alkalihalophilus</taxon>
    </lineage>
</organism>
<sequence>MEVILALSLLSVCTLAILPAYLVIYNERLTLQQENLAGEQLRESIQNYLTGEEQPPAPLWLNVVETRSASGEYEVCADYTGANKRKYHMCLYARK</sequence>
<reference evidence="1 2" key="1">
    <citation type="journal article" date="2013" name="Genome Announc.">
        <title>Genome Sequence of the Extreme Obligate Alkaliphile Bacillus marmarensis Strain DSM 21297.</title>
        <authorList>
            <person name="Wernick D.G."/>
            <person name="Choi K.Y."/>
            <person name="Tat C.A."/>
            <person name="Lafontaine Rivera J.G."/>
            <person name="Liao J.C."/>
        </authorList>
    </citation>
    <scope>NUCLEOTIDE SEQUENCE [LARGE SCALE GENOMIC DNA]</scope>
    <source>
        <strain evidence="1 2">DSM 21297</strain>
    </source>
</reference>
<gene>
    <name evidence="1" type="ORF">A33I_13910</name>
</gene>
<protein>
    <recommendedName>
        <fullName evidence="3">Type II secretory pathway, pseudopilin PulG</fullName>
    </recommendedName>
</protein>
<evidence type="ECO:0000313" key="2">
    <source>
        <dbReference type="Proteomes" id="UP000017170"/>
    </source>
</evidence>
<proteinExistence type="predicted"/>
<dbReference type="PATRIC" id="fig|1188261.3.peg.2213"/>
<accession>U6SQ75</accession>
<dbReference type="EMBL" id="ATAE01000030">
    <property type="protein sequence ID" value="ERN53055.1"/>
    <property type="molecule type" value="Genomic_DNA"/>
</dbReference>
<dbReference type="Proteomes" id="UP000017170">
    <property type="component" value="Unassembled WGS sequence"/>
</dbReference>
<dbReference type="AlphaFoldDB" id="U6SQ75"/>